<evidence type="ECO:0000256" key="1">
    <source>
        <dbReference type="SAM" id="Coils"/>
    </source>
</evidence>
<protein>
    <submittedName>
        <fullName evidence="2">Uncharacterized protein</fullName>
    </submittedName>
</protein>
<keyword evidence="1" id="KW-0175">Coiled coil</keyword>
<organism evidence="2 3">
    <name type="scientific">Candidatus Desulfobia pelagia</name>
    <dbReference type="NCBI Taxonomy" id="2841692"/>
    <lineage>
        <taxon>Bacteria</taxon>
        <taxon>Pseudomonadati</taxon>
        <taxon>Thermodesulfobacteriota</taxon>
        <taxon>Desulfobulbia</taxon>
        <taxon>Desulfobulbales</taxon>
        <taxon>Desulfobulbaceae</taxon>
        <taxon>Candidatus Desulfobia</taxon>
    </lineage>
</organism>
<reference evidence="2 3" key="1">
    <citation type="submission" date="2020-08" db="EMBL/GenBank/DDBJ databases">
        <title>Bridging the membrane lipid divide: bacteria of the FCB group superphylum have the potential to synthesize archaeal ether lipids.</title>
        <authorList>
            <person name="Villanueva L."/>
            <person name="Von Meijenfeldt F.A.B."/>
            <person name="Westbye A.B."/>
            <person name="Yadav S."/>
            <person name="Hopmans E.C."/>
            <person name="Dutilh B.E."/>
            <person name="Sinninghe Damste J.S."/>
        </authorList>
    </citation>
    <scope>NUCLEOTIDE SEQUENCE [LARGE SCALE GENOMIC DNA]</scope>
    <source>
        <strain evidence="2">NIOZ-UU47</strain>
    </source>
</reference>
<evidence type="ECO:0000313" key="2">
    <source>
        <dbReference type="EMBL" id="MBC8318470.1"/>
    </source>
</evidence>
<comment type="caution">
    <text evidence="2">The sequence shown here is derived from an EMBL/GenBank/DDBJ whole genome shotgun (WGS) entry which is preliminary data.</text>
</comment>
<dbReference type="EMBL" id="JACNJZ010000165">
    <property type="protein sequence ID" value="MBC8318470.1"/>
    <property type="molecule type" value="Genomic_DNA"/>
</dbReference>
<dbReference type="InterPro" id="IPR046598">
    <property type="entry name" value="DUF6657"/>
</dbReference>
<accession>A0A8J6TGV1</accession>
<feature type="coiled-coil region" evidence="1">
    <location>
        <begin position="113"/>
        <end position="144"/>
    </location>
</feature>
<name>A0A8J6TGV1_9BACT</name>
<dbReference type="AlphaFoldDB" id="A0A8J6TGV1"/>
<evidence type="ECO:0000313" key="3">
    <source>
        <dbReference type="Proteomes" id="UP000614424"/>
    </source>
</evidence>
<proteinExistence type="predicted"/>
<sequence>MAEIRSTMDMVLERAARMEAEAANTHNNDETLQAGMKTAASYMRDEDVDLVKDLNSYQDKDKACVLKGLIQIFLRNIMLPREDDDQAGANRAMQGLVELGQGSGDLLSIFSDMKSILDRYSEHKKQLKQQLEEQFSQQMNMMEQDLAKKTGVSMKLEPSQHPKFAEEWLKLRGQLNEQYGQALDQYKQHIEQQLTAMP</sequence>
<gene>
    <name evidence="2" type="ORF">H8E41_11235</name>
</gene>
<dbReference type="Proteomes" id="UP000614424">
    <property type="component" value="Unassembled WGS sequence"/>
</dbReference>
<dbReference type="Pfam" id="PF20362">
    <property type="entry name" value="DUF6657"/>
    <property type="match status" value="1"/>
</dbReference>